<feature type="transmembrane region" description="Helical" evidence="2">
    <location>
        <begin position="20"/>
        <end position="46"/>
    </location>
</feature>
<keyword evidence="2" id="KW-0472">Membrane</keyword>
<dbReference type="Proteomes" id="UP000515135">
    <property type="component" value="Unplaced"/>
</dbReference>
<keyword evidence="2" id="KW-0812">Transmembrane</keyword>
<gene>
    <name evidence="4" type="primary">LOC109475228</name>
</gene>
<evidence type="ECO:0000313" key="4">
    <source>
        <dbReference type="RefSeq" id="XP_019631387.1"/>
    </source>
</evidence>
<evidence type="ECO:0000256" key="2">
    <source>
        <dbReference type="SAM" id="Phobius"/>
    </source>
</evidence>
<feature type="compositionally biased region" description="Low complexity" evidence="1">
    <location>
        <begin position="71"/>
        <end position="82"/>
    </location>
</feature>
<dbReference type="GeneID" id="109475228"/>
<dbReference type="KEGG" id="bbel:109475228"/>
<proteinExistence type="predicted"/>
<dbReference type="RefSeq" id="XP_019631387.1">
    <property type="nucleotide sequence ID" value="XM_019775828.1"/>
</dbReference>
<protein>
    <submittedName>
        <fullName evidence="4">Uncharacterized protein LOC109475228</fullName>
    </submittedName>
</protein>
<name>A0A6P4ZJX5_BRABE</name>
<keyword evidence="2" id="KW-1133">Transmembrane helix</keyword>
<reference evidence="4" key="1">
    <citation type="submission" date="2025-08" db="UniProtKB">
        <authorList>
            <consortium name="RefSeq"/>
        </authorList>
    </citation>
    <scope>IDENTIFICATION</scope>
    <source>
        <tissue evidence="4">Gonad</tissue>
    </source>
</reference>
<feature type="compositionally biased region" description="Polar residues" evidence="1">
    <location>
        <begin position="52"/>
        <end position="66"/>
    </location>
</feature>
<evidence type="ECO:0000256" key="1">
    <source>
        <dbReference type="SAM" id="MobiDB-lite"/>
    </source>
</evidence>
<accession>A0A6P4ZJX5</accession>
<feature type="region of interest" description="Disordered" evidence="1">
    <location>
        <begin position="48"/>
        <end position="144"/>
    </location>
</feature>
<dbReference type="AlphaFoldDB" id="A0A6P4ZJX5"/>
<evidence type="ECO:0000313" key="3">
    <source>
        <dbReference type="Proteomes" id="UP000515135"/>
    </source>
</evidence>
<sequence length="144" mass="15735">MDPLSTAPEGKESAIHPHTAGMIGLGAVSALLLIALVTAVAGLIVLKRRNASSKSNRESNGTTVQNDAFDDTYYTDTRTNRTSQDGTYCDIMDGRGTKRRGEADGTGQDREYDMPDVSREEGAYQTLDPRTLEMGNNEYETLRK</sequence>
<feature type="compositionally biased region" description="Basic and acidic residues" evidence="1">
    <location>
        <begin position="92"/>
        <end position="122"/>
    </location>
</feature>
<organism evidence="3 4">
    <name type="scientific">Branchiostoma belcheri</name>
    <name type="common">Amphioxus</name>
    <dbReference type="NCBI Taxonomy" id="7741"/>
    <lineage>
        <taxon>Eukaryota</taxon>
        <taxon>Metazoa</taxon>
        <taxon>Chordata</taxon>
        <taxon>Cephalochordata</taxon>
        <taxon>Leptocardii</taxon>
        <taxon>Amphioxiformes</taxon>
        <taxon>Branchiostomatidae</taxon>
        <taxon>Branchiostoma</taxon>
    </lineage>
</organism>
<keyword evidence="3" id="KW-1185">Reference proteome</keyword>